<gene>
    <name evidence="7" type="ORF">C8F04DRAFT_1294098</name>
</gene>
<reference evidence="7" key="1">
    <citation type="submission" date="2023-03" db="EMBL/GenBank/DDBJ databases">
        <title>Massive genome expansion in bonnet fungi (Mycena s.s.) driven by repeated elements and novel gene families across ecological guilds.</title>
        <authorList>
            <consortium name="Lawrence Berkeley National Laboratory"/>
            <person name="Harder C.B."/>
            <person name="Miyauchi S."/>
            <person name="Viragh M."/>
            <person name="Kuo A."/>
            <person name="Thoen E."/>
            <person name="Andreopoulos B."/>
            <person name="Lu D."/>
            <person name="Skrede I."/>
            <person name="Drula E."/>
            <person name="Henrissat B."/>
            <person name="Morin E."/>
            <person name="Kohler A."/>
            <person name="Barry K."/>
            <person name="LaButti K."/>
            <person name="Morin E."/>
            <person name="Salamov A."/>
            <person name="Lipzen A."/>
            <person name="Mereny Z."/>
            <person name="Hegedus B."/>
            <person name="Baldrian P."/>
            <person name="Stursova M."/>
            <person name="Weitz H."/>
            <person name="Taylor A."/>
            <person name="Grigoriev I.V."/>
            <person name="Nagy L.G."/>
            <person name="Martin F."/>
            <person name="Kauserud H."/>
        </authorList>
    </citation>
    <scope>NUCLEOTIDE SEQUENCE</scope>
    <source>
        <strain evidence="7">CBHHK200</strain>
    </source>
</reference>
<keyword evidence="3" id="KW-0479">Metal-binding</keyword>
<protein>
    <submittedName>
        <fullName evidence="7">Chaperonin 10-like protein</fullName>
    </submittedName>
</protein>
<dbReference type="AlphaFoldDB" id="A0AAD6SH98"/>
<accession>A0AAD6SH98</accession>
<evidence type="ECO:0000259" key="6">
    <source>
        <dbReference type="Pfam" id="PF08240"/>
    </source>
</evidence>
<dbReference type="Pfam" id="PF08240">
    <property type="entry name" value="ADH_N"/>
    <property type="match status" value="1"/>
</dbReference>
<dbReference type="InterPro" id="IPR011032">
    <property type="entry name" value="GroES-like_sf"/>
</dbReference>
<evidence type="ECO:0000256" key="2">
    <source>
        <dbReference type="ARBA" id="ARBA00008072"/>
    </source>
</evidence>
<keyword evidence="8" id="KW-1185">Reference proteome</keyword>
<dbReference type="Gene3D" id="3.40.50.720">
    <property type="entry name" value="NAD(P)-binding Rossmann-like Domain"/>
    <property type="match status" value="1"/>
</dbReference>
<dbReference type="InterPro" id="IPR013154">
    <property type="entry name" value="ADH-like_N"/>
</dbReference>
<dbReference type="InterPro" id="IPR036291">
    <property type="entry name" value="NAD(P)-bd_dom_sf"/>
</dbReference>
<dbReference type="SUPFAM" id="SSF50129">
    <property type="entry name" value="GroES-like"/>
    <property type="match status" value="1"/>
</dbReference>
<dbReference type="InterPro" id="IPR002328">
    <property type="entry name" value="ADH_Zn_CS"/>
</dbReference>
<dbReference type="PANTHER" id="PTHR42940">
    <property type="entry name" value="ALCOHOL DEHYDROGENASE 1-RELATED"/>
    <property type="match status" value="1"/>
</dbReference>
<evidence type="ECO:0000256" key="5">
    <source>
        <dbReference type="ARBA" id="ARBA00023002"/>
    </source>
</evidence>
<organism evidence="7 8">
    <name type="scientific">Mycena alexandri</name>
    <dbReference type="NCBI Taxonomy" id="1745969"/>
    <lineage>
        <taxon>Eukaryota</taxon>
        <taxon>Fungi</taxon>
        <taxon>Dikarya</taxon>
        <taxon>Basidiomycota</taxon>
        <taxon>Agaricomycotina</taxon>
        <taxon>Agaricomycetes</taxon>
        <taxon>Agaricomycetidae</taxon>
        <taxon>Agaricales</taxon>
        <taxon>Marasmiineae</taxon>
        <taxon>Mycenaceae</taxon>
        <taxon>Mycena</taxon>
    </lineage>
</organism>
<dbReference type="EMBL" id="JARJCM010000123">
    <property type="protein sequence ID" value="KAJ7027494.1"/>
    <property type="molecule type" value="Genomic_DNA"/>
</dbReference>
<evidence type="ECO:0000256" key="3">
    <source>
        <dbReference type="ARBA" id="ARBA00022723"/>
    </source>
</evidence>
<dbReference type="PANTHER" id="PTHR42940:SF8">
    <property type="entry name" value="VACUOLAR PROTEIN SORTING-ASSOCIATED PROTEIN 11"/>
    <property type="match status" value="1"/>
</dbReference>
<feature type="domain" description="Alcohol dehydrogenase-like N-terminal" evidence="6">
    <location>
        <begin position="38"/>
        <end position="136"/>
    </location>
</feature>
<dbReference type="Proteomes" id="UP001218188">
    <property type="component" value="Unassembled WGS sequence"/>
</dbReference>
<dbReference type="SUPFAM" id="SSF51735">
    <property type="entry name" value="NAD(P)-binding Rossmann-fold domains"/>
    <property type="match status" value="1"/>
</dbReference>
<comment type="similarity">
    <text evidence="2">Belongs to the zinc-containing alcohol dehydrogenase family.</text>
</comment>
<sequence>MILTIMLAAVYVPGNEKLVLWKNTNPSREFEDDEILLKVQVAATGVGHSDVCILDGGSLEKRSFVLGHEGCGIRVRFGFKVDKHAVREGKLHSFLLVDPRVHGMNGFPALYSGLGFGPDGAFAEYIIATADALVPVVSPKAAVIASDAGMTAYHAVKTTAEVQVKRGDKVLILGIGGLGHLAVQYAKHLVYVCDFKPAARKLALDLSAEIAFDLIQLADKTATGFTVNKTIDFVANAQTFNLAMAALRGNDINFPSNPILVLVSLVGTLLEYFADIHLRHYRLGSADPPELVRNLFAKSHVRAHHSGPLEKVSEVIDQVRASIIVGHKSYRPSLGHFQLSYHFGLVSVYLDG</sequence>
<keyword evidence="5" id="KW-0560">Oxidoreductase</keyword>
<comment type="caution">
    <text evidence="7">The sequence shown here is derived from an EMBL/GenBank/DDBJ whole genome shotgun (WGS) entry which is preliminary data.</text>
</comment>
<keyword evidence="4" id="KW-0862">Zinc</keyword>
<evidence type="ECO:0000256" key="4">
    <source>
        <dbReference type="ARBA" id="ARBA00022833"/>
    </source>
</evidence>
<dbReference type="GO" id="GO:0004022">
    <property type="term" value="F:alcohol dehydrogenase (NAD+) activity"/>
    <property type="evidence" value="ECO:0007669"/>
    <property type="project" value="TreeGrafter"/>
</dbReference>
<proteinExistence type="inferred from homology"/>
<dbReference type="PROSITE" id="PS00059">
    <property type="entry name" value="ADH_ZINC"/>
    <property type="match status" value="1"/>
</dbReference>
<dbReference type="GO" id="GO:0008270">
    <property type="term" value="F:zinc ion binding"/>
    <property type="evidence" value="ECO:0007669"/>
    <property type="project" value="InterPro"/>
</dbReference>
<evidence type="ECO:0000313" key="7">
    <source>
        <dbReference type="EMBL" id="KAJ7027494.1"/>
    </source>
</evidence>
<evidence type="ECO:0000313" key="8">
    <source>
        <dbReference type="Proteomes" id="UP001218188"/>
    </source>
</evidence>
<comment type="cofactor">
    <cofactor evidence="1">
        <name>Zn(2+)</name>
        <dbReference type="ChEBI" id="CHEBI:29105"/>
    </cofactor>
</comment>
<dbReference type="GO" id="GO:0005737">
    <property type="term" value="C:cytoplasm"/>
    <property type="evidence" value="ECO:0007669"/>
    <property type="project" value="TreeGrafter"/>
</dbReference>
<evidence type="ECO:0000256" key="1">
    <source>
        <dbReference type="ARBA" id="ARBA00001947"/>
    </source>
</evidence>
<name>A0AAD6SH98_9AGAR</name>
<dbReference type="Gene3D" id="3.90.180.10">
    <property type="entry name" value="Medium-chain alcohol dehydrogenases, catalytic domain"/>
    <property type="match status" value="1"/>
</dbReference>